<dbReference type="PANTHER" id="PTHR20854:SF4">
    <property type="entry name" value="INOSITOL-1-MONOPHOSPHATASE-RELATED"/>
    <property type="match status" value="1"/>
</dbReference>
<dbReference type="RefSeq" id="WP_022862281.1">
    <property type="nucleotide sequence ID" value="NZ_ATVG01000001.1"/>
</dbReference>
<dbReference type="CDD" id="cd01637">
    <property type="entry name" value="IMPase_like"/>
    <property type="match status" value="1"/>
</dbReference>
<dbReference type="EC" id="3.1.3.25" evidence="4"/>
<dbReference type="Gene3D" id="3.30.540.10">
    <property type="entry name" value="Fructose-1,6-Bisphosphatase, subunit A, domain 1"/>
    <property type="match status" value="1"/>
</dbReference>
<keyword evidence="3" id="KW-0460">Magnesium</keyword>
<dbReference type="SUPFAM" id="SSF56655">
    <property type="entry name" value="Carbohydrate phosphatase"/>
    <property type="match status" value="1"/>
</dbReference>
<dbReference type="InterPro" id="IPR020583">
    <property type="entry name" value="Inositol_monoP_metal-BS"/>
</dbReference>
<evidence type="ECO:0000256" key="2">
    <source>
        <dbReference type="ARBA" id="ARBA00022801"/>
    </source>
</evidence>
<dbReference type="Pfam" id="PF00459">
    <property type="entry name" value="Inositol_P"/>
    <property type="match status" value="1"/>
</dbReference>
<evidence type="ECO:0000256" key="1">
    <source>
        <dbReference type="ARBA" id="ARBA00022723"/>
    </source>
</evidence>
<keyword evidence="1" id="KW-0479">Metal-binding</keyword>
<dbReference type="PRINTS" id="PR00377">
    <property type="entry name" value="IMPHPHTASES"/>
</dbReference>
<protein>
    <submittedName>
        <fullName evidence="4">Inositol-1-monophosphatase ImpA</fullName>
        <ecNumber evidence="4">3.1.3.25</ecNumber>
    </submittedName>
</protein>
<name>A0ABY7U967_9CORY</name>
<evidence type="ECO:0000313" key="5">
    <source>
        <dbReference type="Proteomes" id="UP001220064"/>
    </source>
</evidence>
<dbReference type="PROSITE" id="PS00629">
    <property type="entry name" value="IMP_1"/>
    <property type="match status" value="1"/>
</dbReference>
<dbReference type="Proteomes" id="UP001220064">
    <property type="component" value="Chromosome"/>
</dbReference>
<dbReference type="PANTHER" id="PTHR20854">
    <property type="entry name" value="INOSITOL MONOPHOSPHATASE"/>
    <property type="match status" value="1"/>
</dbReference>
<dbReference type="GO" id="GO:0052834">
    <property type="term" value="F:inositol monophosphate phosphatase activity"/>
    <property type="evidence" value="ECO:0007669"/>
    <property type="project" value="UniProtKB-EC"/>
</dbReference>
<proteinExistence type="predicted"/>
<sequence>MTRNEPSELLAVANAAIDGVEESFRAGLGAAPAHFKGQGDFATEVDLAIEKRLCSLLTESTGIPVVGEEDTSGKVPAGETPQTVWVVDPVDGTANFSAGNPLCGILIALIDGGKPLVAAASFPLLQRRLSATAAGDFESTGGPAAGFGGGEDSYGFEESRGHVGCSTHLPTDLFADLRRTGLRPRMTGSVGLDSAFVAQGVFDGAINFSPHPWDNAAGALFARAAGGCATDPDGNEWTLGARGLVVGTRQVHGTILDAVARLKD</sequence>
<keyword evidence="2 4" id="KW-0378">Hydrolase</keyword>
<evidence type="ECO:0000313" key="4">
    <source>
        <dbReference type="EMBL" id="WCZ32808.1"/>
    </source>
</evidence>
<gene>
    <name evidence="4" type="primary">impA</name>
    <name evidence="4" type="ORF">CMASS_06870</name>
</gene>
<dbReference type="EMBL" id="CP063189">
    <property type="protein sequence ID" value="WCZ32808.1"/>
    <property type="molecule type" value="Genomic_DNA"/>
</dbReference>
<dbReference type="InterPro" id="IPR000760">
    <property type="entry name" value="Inositol_monophosphatase-like"/>
</dbReference>
<accession>A0ABY7U967</accession>
<dbReference type="Gene3D" id="3.40.190.80">
    <property type="match status" value="1"/>
</dbReference>
<evidence type="ECO:0000256" key="3">
    <source>
        <dbReference type="ARBA" id="ARBA00022842"/>
    </source>
</evidence>
<reference evidence="4 5" key="1">
    <citation type="submission" date="2020-10" db="EMBL/GenBank/DDBJ databases">
        <title>Complete genome sequence of Corynebacterium massiliense DSM 45435, type strain of Corynebacterium massiliense.</title>
        <authorList>
            <person name="Busche T."/>
            <person name="Kalinowski J."/>
            <person name="Ruckert C."/>
        </authorList>
    </citation>
    <scope>NUCLEOTIDE SEQUENCE [LARGE SCALE GENOMIC DNA]</scope>
    <source>
        <strain evidence="4 5">DSM 45435</strain>
    </source>
</reference>
<keyword evidence="5" id="KW-1185">Reference proteome</keyword>
<organism evidence="4 5">
    <name type="scientific">Corynebacterium massiliense DSM 45435</name>
    <dbReference type="NCBI Taxonomy" id="1121364"/>
    <lineage>
        <taxon>Bacteria</taxon>
        <taxon>Bacillati</taxon>
        <taxon>Actinomycetota</taxon>
        <taxon>Actinomycetes</taxon>
        <taxon>Mycobacteriales</taxon>
        <taxon>Corynebacteriaceae</taxon>
        <taxon>Corynebacterium</taxon>
    </lineage>
</organism>